<evidence type="ECO:0000313" key="1">
    <source>
        <dbReference type="EMBL" id="MFC0251027.1"/>
    </source>
</evidence>
<name>A0ABV6FCD0_9BURK</name>
<reference evidence="1 2" key="1">
    <citation type="submission" date="2024-09" db="EMBL/GenBank/DDBJ databases">
        <authorList>
            <person name="Sun Q."/>
            <person name="Mori K."/>
        </authorList>
    </citation>
    <scope>NUCLEOTIDE SEQUENCE [LARGE SCALE GENOMIC DNA]</scope>
    <source>
        <strain evidence="1 2">CCM 7792</strain>
    </source>
</reference>
<dbReference type="EMBL" id="JBHLWP010000004">
    <property type="protein sequence ID" value="MFC0251027.1"/>
    <property type="molecule type" value="Genomic_DNA"/>
</dbReference>
<organism evidence="1 2">
    <name type="scientific">Massilia consociata</name>
    <dbReference type="NCBI Taxonomy" id="760117"/>
    <lineage>
        <taxon>Bacteria</taxon>
        <taxon>Pseudomonadati</taxon>
        <taxon>Pseudomonadota</taxon>
        <taxon>Betaproteobacteria</taxon>
        <taxon>Burkholderiales</taxon>
        <taxon>Oxalobacteraceae</taxon>
        <taxon>Telluria group</taxon>
        <taxon>Massilia</taxon>
    </lineage>
</organism>
<dbReference type="RefSeq" id="WP_379677805.1">
    <property type="nucleotide sequence ID" value="NZ_JBHLWP010000004.1"/>
</dbReference>
<dbReference type="SUPFAM" id="SSF52091">
    <property type="entry name" value="SpoIIaa-like"/>
    <property type="match status" value="1"/>
</dbReference>
<evidence type="ECO:0000313" key="2">
    <source>
        <dbReference type="Proteomes" id="UP001589773"/>
    </source>
</evidence>
<proteinExistence type="predicted"/>
<comment type="caution">
    <text evidence="1">The sequence shown here is derived from an EMBL/GenBank/DDBJ whole genome shotgun (WGS) entry which is preliminary data.</text>
</comment>
<keyword evidence="2" id="KW-1185">Reference proteome</keyword>
<dbReference type="InterPro" id="IPR036513">
    <property type="entry name" value="STAS_dom_sf"/>
</dbReference>
<accession>A0ABV6FCD0</accession>
<protein>
    <submittedName>
        <fullName evidence="1">STAS domain-containing protein</fullName>
    </submittedName>
</protein>
<gene>
    <name evidence="1" type="ORF">ACFFJK_03915</name>
</gene>
<dbReference type="Proteomes" id="UP001589773">
    <property type="component" value="Unassembled WGS sequence"/>
</dbReference>
<sequence>MLARMLPGVCAVRGDRSRATVMHVADLSIYPLATMGLFSFLKKKNDAPGEDALAALGSRLRAGEPSRLDSEAERERQRAIARATAAKIDEIELAMASDMFDDEPAWGSAARRPAATPASAPAPVAAVDAADELPDAAATPASAPAVEESAILYANGQAAAAEAVLRDSLATLGRGERLPWWMLFDLYQATGREAEFESIAIDYASHFETSPPAWQPVLPASEPAPLAGVATAEVLPPVLDSAVAPRLQRLLASSSPLVRVDAGAVRSADTEGCAQLLNALQSLRNSERELVLAGADTLLAVLRPMLAVGERGSGEAPWLLLLELLLLTDREKDFEESAMDYCVTFEVSPPSFEKPRHVSTAAPAPVAGDRFLLPPIASGDCAALFDAIDAYAEGRETLVLDCSRLARMDYACAMALQGRLRVQTQAGRRVELRELNHLACALLRLLGYSSGGGNDGGDDRIRLYPHRY</sequence>